<evidence type="ECO:0000259" key="1">
    <source>
        <dbReference type="Pfam" id="PF08291"/>
    </source>
</evidence>
<gene>
    <name evidence="2" type="ORF">SAMN02927928_2647</name>
</gene>
<dbReference type="PANTHER" id="PTHR34408:SF1">
    <property type="entry name" value="GLYCOSYL HYDROLASE FAMILY 19 DOMAIN-CONTAINING PROTEIN HI_1415"/>
    <property type="match status" value="1"/>
</dbReference>
<dbReference type="SUPFAM" id="SSF55166">
    <property type="entry name" value="Hedgehog/DD-peptidase"/>
    <property type="match status" value="1"/>
</dbReference>
<dbReference type="STRING" id="260084.SAMN02927928_2647"/>
<evidence type="ECO:0000313" key="3">
    <source>
        <dbReference type="Proteomes" id="UP000199150"/>
    </source>
</evidence>
<reference evidence="3" key="1">
    <citation type="submission" date="2016-10" db="EMBL/GenBank/DDBJ databases">
        <authorList>
            <person name="Varghese N."/>
            <person name="Submissions S."/>
        </authorList>
    </citation>
    <scope>NUCLEOTIDE SEQUENCE [LARGE SCALE GENOMIC DNA]</scope>
    <source>
        <strain evidence="3">CGMCC 1.3431</strain>
    </source>
</reference>
<sequence length="362" mass="39385">MTIITPERLKALSPSIRDDRALAYAPALEACLALGNITSRQRLVHFLAQLAHESAGFRALKENLNYRPDVLLAVFRSRVQTIEKANELVAAGPDAIAEFVYGNRPSLGNVNPGDGAKYIGRGFIMITGRSNYATYAALINQPLLDQPELLENPLYAAQGAAAFWKQTGCNAKADADDVEGVTRIVNGGVNGLEDRKIWLDKARAVFPALDVPAEPAPPANGFAQYFTLDELTHTEHRNIDNTPSPEMVETLRQTAQQMDRVRTLLGKPIRVNSGYRSPALNAAVGGAPNSAHMSGYAVDFVCPGFGTPLQICQKIIASDIRFDQLIQEGTWVHISFDPRLRMQQLTATFTAAGTQYSSGFTA</sequence>
<name>A0A1G4SF73_9CAUL</name>
<dbReference type="Gene3D" id="1.10.530.10">
    <property type="match status" value="1"/>
</dbReference>
<dbReference type="RefSeq" id="WP_220083733.1">
    <property type="nucleotide sequence ID" value="NZ_CBCRYE010000002.1"/>
</dbReference>
<dbReference type="InterPro" id="IPR009045">
    <property type="entry name" value="Zn_M74/Hedgehog-like"/>
</dbReference>
<protein>
    <submittedName>
        <fullName evidence="2">Putative chitinase</fullName>
    </submittedName>
</protein>
<dbReference type="Pfam" id="PF08291">
    <property type="entry name" value="Peptidase_M15_3"/>
    <property type="match status" value="1"/>
</dbReference>
<dbReference type="InterPro" id="IPR052354">
    <property type="entry name" value="Cell_Wall_Dynamics_Protein"/>
</dbReference>
<dbReference type="PANTHER" id="PTHR34408">
    <property type="entry name" value="FAMILY PROTEIN, PUTATIVE-RELATED"/>
    <property type="match status" value="1"/>
</dbReference>
<feature type="domain" description="Peptidase M15A C-terminal" evidence="1">
    <location>
        <begin position="225"/>
        <end position="334"/>
    </location>
</feature>
<dbReference type="Gene3D" id="3.30.1380.10">
    <property type="match status" value="1"/>
</dbReference>
<keyword evidence="3" id="KW-1185">Reference proteome</keyword>
<dbReference type="SUPFAM" id="SSF53955">
    <property type="entry name" value="Lysozyme-like"/>
    <property type="match status" value="1"/>
</dbReference>
<dbReference type="EMBL" id="FMTS01000004">
    <property type="protein sequence ID" value="SCW67872.1"/>
    <property type="molecule type" value="Genomic_DNA"/>
</dbReference>
<dbReference type="InterPro" id="IPR023346">
    <property type="entry name" value="Lysozyme-like_dom_sf"/>
</dbReference>
<evidence type="ECO:0000313" key="2">
    <source>
        <dbReference type="EMBL" id="SCW67872.1"/>
    </source>
</evidence>
<dbReference type="AlphaFoldDB" id="A0A1G4SF73"/>
<dbReference type="InterPro" id="IPR013230">
    <property type="entry name" value="Peptidase_M15A_C"/>
</dbReference>
<accession>A0A1G4SF73</accession>
<organism evidence="2 3">
    <name type="scientific">Asticcacaulis taihuensis</name>
    <dbReference type="NCBI Taxonomy" id="260084"/>
    <lineage>
        <taxon>Bacteria</taxon>
        <taxon>Pseudomonadati</taxon>
        <taxon>Pseudomonadota</taxon>
        <taxon>Alphaproteobacteria</taxon>
        <taxon>Caulobacterales</taxon>
        <taxon>Caulobacteraceae</taxon>
        <taxon>Asticcacaulis</taxon>
    </lineage>
</organism>
<dbReference type="Proteomes" id="UP000199150">
    <property type="component" value="Unassembled WGS sequence"/>
</dbReference>
<proteinExistence type="predicted"/>